<dbReference type="Gene3D" id="1.10.260.40">
    <property type="entry name" value="lambda repressor-like DNA-binding domains"/>
    <property type="match status" value="1"/>
</dbReference>
<protein>
    <recommendedName>
        <fullName evidence="1">HTH cro/C1-type domain-containing protein</fullName>
    </recommendedName>
</protein>
<reference evidence="2 3" key="1">
    <citation type="journal article" date="2012" name="J. Bacteriol.">
        <title>Draft Genome Sequence of the Purple Photosynthetic Bacterium Phaeospirillum molischianum DSM120, a Particularly Versatile Bacterium.</title>
        <authorList>
            <person name="Duquesne K."/>
            <person name="Prima V."/>
            <person name="Ji B."/>
            <person name="Rouy Z."/>
            <person name="Medigue C."/>
            <person name="Talla E."/>
            <person name="Sturgis J.N."/>
        </authorList>
    </citation>
    <scope>NUCLEOTIDE SEQUENCE [LARGE SCALE GENOMIC DNA]</scope>
    <source>
        <strain evidence="3">DSM120</strain>
    </source>
</reference>
<feature type="domain" description="HTH cro/C1-type" evidence="1">
    <location>
        <begin position="64"/>
        <end position="117"/>
    </location>
</feature>
<dbReference type="eggNOG" id="COG5499">
    <property type="taxonomic scope" value="Bacteria"/>
</dbReference>
<dbReference type="PANTHER" id="PTHR40455">
    <property type="entry name" value="ANTITOXIN HIGA"/>
    <property type="match status" value="1"/>
</dbReference>
<dbReference type="InterPro" id="IPR001387">
    <property type="entry name" value="Cro/C1-type_HTH"/>
</dbReference>
<organism evidence="2 3">
    <name type="scientific">Magnetospirillum molischianum DSM 120</name>
    <dbReference type="NCBI Taxonomy" id="1150626"/>
    <lineage>
        <taxon>Bacteria</taxon>
        <taxon>Pseudomonadati</taxon>
        <taxon>Pseudomonadota</taxon>
        <taxon>Alphaproteobacteria</taxon>
        <taxon>Rhodospirillales</taxon>
        <taxon>Rhodospirillaceae</taxon>
        <taxon>Magnetospirillum</taxon>
    </lineage>
</organism>
<dbReference type="InterPro" id="IPR039060">
    <property type="entry name" value="Antitox_HigA"/>
</dbReference>
<evidence type="ECO:0000313" key="3">
    <source>
        <dbReference type="Proteomes" id="UP000004169"/>
    </source>
</evidence>
<dbReference type="SUPFAM" id="SSF47413">
    <property type="entry name" value="lambda repressor-like DNA-binding domains"/>
    <property type="match status" value="1"/>
</dbReference>
<dbReference type="InterPro" id="IPR010982">
    <property type="entry name" value="Lambda_DNA-bd_dom_sf"/>
</dbReference>
<dbReference type="RefSeq" id="WP_002730149.1">
    <property type="nucleotide sequence ID" value="NZ_CAHP01000034.1"/>
</dbReference>
<sequence>MMDIRPLRSEADYEKALTEIERFFENEPEPGTPEADEFDLLALVISDYEAKNWPIDPPDPVDAIKYRMEQKGYSQRDLGILFGSQSRASEILSRKRSLTMQMAWKLNREWGVPAESLIFPSGGTR</sequence>
<dbReference type="GO" id="GO:0006355">
    <property type="term" value="P:regulation of DNA-templated transcription"/>
    <property type="evidence" value="ECO:0007669"/>
    <property type="project" value="InterPro"/>
</dbReference>
<dbReference type="STRING" id="1150626.PHAMO_40021"/>
<proteinExistence type="predicted"/>
<dbReference type="AlphaFoldDB" id="H8FVS2"/>
<comment type="caution">
    <text evidence="2">The sequence shown here is derived from an EMBL/GenBank/DDBJ whole genome shotgun (WGS) entry which is preliminary data.</text>
</comment>
<dbReference type="GO" id="GO:0001046">
    <property type="term" value="F:core promoter sequence-specific DNA binding"/>
    <property type="evidence" value="ECO:0007669"/>
    <property type="project" value="TreeGrafter"/>
</dbReference>
<evidence type="ECO:0000259" key="1">
    <source>
        <dbReference type="PROSITE" id="PS50943"/>
    </source>
</evidence>
<evidence type="ECO:0000313" key="2">
    <source>
        <dbReference type="EMBL" id="CCG42460.1"/>
    </source>
</evidence>
<dbReference type="PROSITE" id="PS50943">
    <property type="entry name" value="HTH_CROC1"/>
    <property type="match status" value="1"/>
</dbReference>
<keyword evidence="3" id="KW-1185">Reference proteome</keyword>
<dbReference type="PANTHER" id="PTHR40455:SF1">
    <property type="entry name" value="ANTITOXIN HIGA"/>
    <property type="match status" value="1"/>
</dbReference>
<gene>
    <name evidence="2" type="ORF">PHAMO_40021</name>
</gene>
<dbReference type="Proteomes" id="UP000004169">
    <property type="component" value="Unassembled WGS sequence"/>
</dbReference>
<accession>H8FVS2</accession>
<dbReference type="CDD" id="cd00093">
    <property type="entry name" value="HTH_XRE"/>
    <property type="match status" value="1"/>
</dbReference>
<name>H8FVS2_MAGML</name>
<dbReference type="EMBL" id="CAHP01000034">
    <property type="protein sequence ID" value="CCG42460.1"/>
    <property type="molecule type" value="Genomic_DNA"/>
</dbReference>